<dbReference type="EMBL" id="RIBY02001390">
    <property type="protein sequence ID" value="KAH9829278.1"/>
    <property type="molecule type" value="Genomic_DNA"/>
</dbReference>
<feature type="region of interest" description="Disordered" evidence="3">
    <location>
        <begin position="212"/>
        <end position="281"/>
    </location>
</feature>
<dbReference type="Proteomes" id="UP001138500">
    <property type="component" value="Unassembled WGS sequence"/>
</dbReference>
<dbReference type="GO" id="GO:0000981">
    <property type="term" value="F:DNA-binding transcription factor activity, RNA polymerase II-specific"/>
    <property type="evidence" value="ECO:0007669"/>
    <property type="project" value="InterPro"/>
</dbReference>
<sequence length="746" mass="82802">VPWSPILPILHVLSSDRPASSSRWKTADTTPHPLHERDRDYRPWLLAALHRRPHAVGVLGRPLVAQHDSRIGPGQDAGLVVVERYTSAGSPSAFVACYLSLTSQQVKCDERHPRCGPCTRLNRDCDWEHRWNFSPSEQTTRGKYPNVNTEGSIWDPNYRSSASMSPRATRPDDLPPFTSLYTDEDRERKAEMRQPGTYTVVWTPDSFANHSDYSTGSMSPPGSRRMSVQSRRGGFGSPASGRKRSSTSSDPNIVILPKFEEDAAPSLPPSFPPLTPTRSSPENLQRLRITTTPSVASNAVAPSPSTPIASTDEQLISRFRDFIVYRLVQPLLGPQPRGHLTPGSTLDAFELEAARFSPLHHSICALGALNLTSSGHVTMEIALQHYQDALSTAATPTTPSDPLTSDGVFLRHFLLYVYDLCVPAQVDGHGNNMSFAVAHLDSLRRIAVQRHERLEREHLGYIIWRICQLDIEATLLGDGSCDFVRAVTQRNMLQQEQFLPSLGSRLPVPYLPDETPILPLLLRLDHGVHIMAAKIGRLAHGNRTEAAGTPGTSASTIARWQAGVVQLQRELAKFWNETCPPFLGAESPETGSNLPERGRYIFEHALVMYQAAVIYSRTSMFPQQHLMPTATQAELHADTERRCMYVMDLGASHVQERRHDRRHIVFPLFLAGVVTTRLDAKARISDVIEALERNGGIGHNTRQTRRLLQAVIEAQRQALEAGGRIEQVDWMALARSKGLGVVNCGL</sequence>
<keyword evidence="2" id="KW-0539">Nucleus</keyword>
<dbReference type="OrthoDB" id="3598904at2759"/>
<comment type="caution">
    <text evidence="4">The sequence shown here is derived from an EMBL/GenBank/DDBJ whole genome shotgun (WGS) entry which is preliminary data.</text>
</comment>
<reference evidence="4 5" key="2">
    <citation type="journal article" date="2021" name="Curr. Genet.">
        <title>Genetic response to nitrogen starvation in the aggressive Eucalyptus foliar pathogen Teratosphaeria destructans.</title>
        <authorList>
            <person name="Havenga M."/>
            <person name="Wingfield B.D."/>
            <person name="Wingfield M.J."/>
            <person name="Dreyer L.L."/>
            <person name="Roets F."/>
            <person name="Aylward J."/>
        </authorList>
    </citation>
    <scope>NUCLEOTIDE SEQUENCE [LARGE SCALE GENOMIC DNA]</scope>
    <source>
        <strain evidence="4">CMW44962</strain>
    </source>
</reference>
<feature type="compositionally biased region" description="Polar residues" evidence="3">
    <location>
        <begin position="136"/>
        <end position="151"/>
    </location>
</feature>
<dbReference type="InterPro" id="IPR021858">
    <property type="entry name" value="Fun_TF"/>
</dbReference>
<protein>
    <submittedName>
        <fullName evidence="4">Fungal specific transcription factor domain</fullName>
    </submittedName>
</protein>
<organism evidence="4 5">
    <name type="scientific">Teratosphaeria destructans</name>
    <dbReference type="NCBI Taxonomy" id="418781"/>
    <lineage>
        <taxon>Eukaryota</taxon>
        <taxon>Fungi</taxon>
        <taxon>Dikarya</taxon>
        <taxon>Ascomycota</taxon>
        <taxon>Pezizomycotina</taxon>
        <taxon>Dothideomycetes</taxon>
        <taxon>Dothideomycetidae</taxon>
        <taxon>Mycosphaerellales</taxon>
        <taxon>Teratosphaeriaceae</taxon>
        <taxon>Teratosphaeria</taxon>
    </lineage>
</organism>
<evidence type="ECO:0000256" key="1">
    <source>
        <dbReference type="ARBA" id="ARBA00004123"/>
    </source>
</evidence>
<dbReference type="InterPro" id="IPR036864">
    <property type="entry name" value="Zn2-C6_fun-type_DNA-bd_sf"/>
</dbReference>
<comment type="subcellular location">
    <subcellularLocation>
        <location evidence="1">Nucleus</location>
    </subcellularLocation>
</comment>
<reference evidence="4 5" key="1">
    <citation type="journal article" date="2018" name="IMA Fungus">
        <title>IMA Genome-F 10: Nine draft genome sequences of Claviceps purpurea s.lat., including C. arundinis, C. humidiphila, and C. cf. spartinae, pseudomolecules for the pitch canker pathogen Fusarium circinatum, draft genome of Davidsoniella eucalypti, Grosmannia galeiformis, Quambalaria eucalypti, and Teratosphaeria destructans.</title>
        <authorList>
            <person name="Wingfield B.D."/>
            <person name="Liu M."/>
            <person name="Nguyen H.D."/>
            <person name="Lane F.A."/>
            <person name="Morgan S.W."/>
            <person name="De Vos L."/>
            <person name="Wilken P.M."/>
            <person name="Duong T.A."/>
            <person name="Aylward J."/>
            <person name="Coetzee M.P."/>
            <person name="Dadej K."/>
            <person name="De Beer Z.W."/>
            <person name="Findlay W."/>
            <person name="Havenga M."/>
            <person name="Kolarik M."/>
            <person name="Menzies J.G."/>
            <person name="Naidoo K."/>
            <person name="Pochopski O."/>
            <person name="Shoukouhi P."/>
            <person name="Santana Q.C."/>
            <person name="Seifert K.A."/>
            <person name="Soal N."/>
            <person name="Steenkamp E.T."/>
            <person name="Tatham C.T."/>
            <person name="van der Nest M.A."/>
            <person name="Wingfield M.J."/>
        </authorList>
    </citation>
    <scope>NUCLEOTIDE SEQUENCE [LARGE SCALE GENOMIC DNA]</scope>
    <source>
        <strain evidence="4">CMW44962</strain>
    </source>
</reference>
<dbReference type="GO" id="GO:0005634">
    <property type="term" value="C:nucleus"/>
    <property type="evidence" value="ECO:0007669"/>
    <property type="project" value="UniProtKB-SubCell"/>
</dbReference>
<feature type="region of interest" description="Disordered" evidence="3">
    <location>
        <begin position="136"/>
        <end position="193"/>
    </location>
</feature>
<dbReference type="AlphaFoldDB" id="A0A9W7W3H3"/>
<evidence type="ECO:0000313" key="4">
    <source>
        <dbReference type="EMBL" id="KAH9829278.1"/>
    </source>
</evidence>
<evidence type="ECO:0000256" key="2">
    <source>
        <dbReference type="ARBA" id="ARBA00023242"/>
    </source>
</evidence>
<dbReference type="PANTHER" id="PTHR37534">
    <property type="entry name" value="TRANSCRIPTIONAL ACTIVATOR PROTEIN UGA3"/>
    <property type="match status" value="1"/>
</dbReference>
<evidence type="ECO:0000313" key="5">
    <source>
        <dbReference type="Proteomes" id="UP001138500"/>
    </source>
</evidence>
<dbReference type="CDD" id="cd00067">
    <property type="entry name" value="GAL4"/>
    <property type="match status" value="1"/>
</dbReference>
<gene>
    <name evidence="4" type="ORF">Tdes44962_MAKER09149</name>
</gene>
<dbReference type="SUPFAM" id="SSF57701">
    <property type="entry name" value="Zn2/Cys6 DNA-binding domain"/>
    <property type="match status" value="1"/>
</dbReference>
<evidence type="ECO:0000256" key="3">
    <source>
        <dbReference type="SAM" id="MobiDB-lite"/>
    </source>
</evidence>
<dbReference type="Pfam" id="PF11951">
    <property type="entry name" value="Fungal_trans_2"/>
    <property type="match status" value="1"/>
</dbReference>
<dbReference type="PANTHER" id="PTHR37534:SF49">
    <property type="entry name" value="LYSINE BIOSYNTHESIS REGULATORY PROTEIN LYS14"/>
    <property type="match status" value="1"/>
</dbReference>
<dbReference type="GO" id="GO:0000976">
    <property type="term" value="F:transcription cis-regulatory region binding"/>
    <property type="evidence" value="ECO:0007669"/>
    <property type="project" value="TreeGrafter"/>
</dbReference>
<dbReference type="GO" id="GO:0008270">
    <property type="term" value="F:zinc ion binding"/>
    <property type="evidence" value="ECO:0007669"/>
    <property type="project" value="InterPro"/>
</dbReference>
<dbReference type="InterPro" id="IPR001138">
    <property type="entry name" value="Zn2Cys6_DnaBD"/>
</dbReference>
<keyword evidence="5" id="KW-1185">Reference proteome</keyword>
<feature type="compositionally biased region" description="Polar residues" evidence="3">
    <location>
        <begin position="212"/>
        <end position="230"/>
    </location>
</feature>
<proteinExistence type="predicted"/>
<accession>A0A9W7W3H3</accession>
<feature type="compositionally biased region" description="Basic and acidic residues" evidence="3">
    <location>
        <begin position="183"/>
        <end position="192"/>
    </location>
</feature>
<feature type="non-terminal residue" evidence="4">
    <location>
        <position position="1"/>
    </location>
</feature>
<feature type="compositionally biased region" description="Pro residues" evidence="3">
    <location>
        <begin position="266"/>
        <end position="275"/>
    </location>
</feature>
<name>A0A9W7W3H3_9PEZI</name>
<dbReference type="GO" id="GO:0045944">
    <property type="term" value="P:positive regulation of transcription by RNA polymerase II"/>
    <property type="evidence" value="ECO:0007669"/>
    <property type="project" value="TreeGrafter"/>
</dbReference>